<accession>A0A7H8N9X2</accession>
<dbReference type="AlphaFoldDB" id="A0A7H8N9X2"/>
<keyword evidence="2" id="KW-1185">Reference proteome</keyword>
<sequence length="76" mass="8665">MSDTPTLADANTFEALVDKHEREARQDAPRSCATCRALWIVAERAAALRDATQRREAVEALHEHRVRDHRDEEAAR</sequence>
<organism evidence="1 2">
    <name type="scientific">Streptomyces buecherae</name>
    <dbReference type="NCBI Taxonomy" id="2763006"/>
    <lineage>
        <taxon>Bacteria</taxon>
        <taxon>Bacillati</taxon>
        <taxon>Actinomycetota</taxon>
        <taxon>Actinomycetes</taxon>
        <taxon>Kitasatosporales</taxon>
        <taxon>Streptomycetaceae</taxon>
        <taxon>Streptomyces</taxon>
    </lineage>
</organism>
<dbReference type="RefSeq" id="WP_176163050.1">
    <property type="nucleotide sequence ID" value="NZ_CP054929.1"/>
</dbReference>
<protein>
    <submittedName>
        <fullName evidence="1">Uncharacterized protein</fullName>
    </submittedName>
</protein>
<dbReference type="EMBL" id="CP054929">
    <property type="protein sequence ID" value="QKW51329.1"/>
    <property type="molecule type" value="Genomic_DNA"/>
</dbReference>
<evidence type="ECO:0000313" key="2">
    <source>
        <dbReference type="Proteomes" id="UP000509303"/>
    </source>
</evidence>
<gene>
    <name evidence="1" type="ORF">HUT08_19310</name>
</gene>
<evidence type="ECO:0000313" key="1">
    <source>
        <dbReference type="EMBL" id="QKW51329.1"/>
    </source>
</evidence>
<name>A0A7H8N9X2_9ACTN</name>
<proteinExistence type="predicted"/>
<reference evidence="1 2" key="1">
    <citation type="submission" date="2020-06" db="EMBL/GenBank/DDBJ databases">
        <title>Genome mining for natural products.</title>
        <authorList>
            <person name="Zhang B."/>
            <person name="Shi J."/>
            <person name="Ge H."/>
        </authorList>
    </citation>
    <scope>NUCLEOTIDE SEQUENCE [LARGE SCALE GENOMIC DNA]</scope>
    <source>
        <strain evidence="1 2">NA00687</strain>
    </source>
</reference>
<dbReference type="Proteomes" id="UP000509303">
    <property type="component" value="Chromosome"/>
</dbReference>